<reference evidence="1" key="2">
    <citation type="submission" date="2020-11" db="EMBL/GenBank/DDBJ databases">
        <authorList>
            <person name="McCartney M.A."/>
            <person name="Auch B."/>
            <person name="Kono T."/>
            <person name="Mallez S."/>
            <person name="Becker A."/>
            <person name="Gohl D.M."/>
            <person name="Silverstein K.A.T."/>
            <person name="Koren S."/>
            <person name="Bechman K.B."/>
            <person name="Herman A."/>
            <person name="Abrahante J.E."/>
            <person name="Garbe J."/>
        </authorList>
    </citation>
    <scope>NUCLEOTIDE SEQUENCE</scope>
    <source>
        <strain evidence="1">Duluth1</strain>
        <tissue evidence="1">Whole animal</tissue>
    </source>
</reference>
<accession>A0A9D4FTY9</accession>
<reference evidence="1" key="1">
    <citation type="journal article" date="2019" name="bioRxiv">
        <title>The Genome of the Zebra Mussel, Dreissena polymorpha: A Resource for Invasive Species Research.</title>
        <authorList>
            <person name="McCartney M.A."/>
            <person name="Auch B."/>
            <person name="Kono T."/>
            <person name="Mallez S."/>
            <person name="Zhang Y."/>
            <person name="Obille A."/>
            <person name="Becker A."/>
            <person name="Abrahante J.E."/>
            <person name="Garbe J."/>
            <person name="Badalamenti J.P."/>
            <person name="Herman A."/>
            <person name="Mangelson H."/>
            <person name="Liachko I."/>
            <person name="Sullivan S."/>
            <person name="Sone E.D."/>
            <person name="Koren S."/>
            <person name="Silverstein K.A.T."/>
            <person name="Beckman K.B."/>
            <person name="Gohl D.M."/>
        </authorList>
    </citation>
    <scope>NUCLEOTIDE SEQUENCE</scope>
    <source>
        <strain evidence="1">Duluth1</strain>
        <tissue evidence="1">Whole animal</tissue>
    </source>
</reference>
<name>A0A9D4FTY9_DREPO</name>
<sequence>MPVVTRQTSALAYQDIGSQVKSAQKCSVWHVILKPLKSTAQALNMSDVTLPRSRADVKTDTWKWMENAYQKIMP</sequence>
<dbReference type="EMBL" id="JAIWYP010000006">
    <property type="protein sequence ID" value="KAH3804953.1"/>
    <property type="molecule type" value="Genomic_DNA"/>
</dbReference>
<gene>
    <name evidence="1" type="ORF">DPMN_133245</name>
</gene>
<evidence type="ECO:0000313" key="1">
    <source>
        <dbReference type="EMBL" id="KAH3804953.1"/>
    </source>
</evidence>
<protein>
    <submittedName>
        <fullName evidence="1">Uncharacterized protein</fullName>
    </submittedName>
</protein>
<organism evidence="1 2">
    <name type="scientific">Dreissena polymorpha</name>
    <name type="common">Zebra mussel</name>
    <name type="synonym">Mytilus polymorpha</name>
    <dbReference type="NCBI Taxonomy" id="45954"/>
    <lineage>
        <taxon>Eukaryota</taxon>
        <taxon>Metazoa</taxon>
        <taxon>Spiralia</taxon>
        <taxon>Lophotrochozoa</taxon>
        <taxon>Mollusca</taxon>
        <taxon>Bivalvia</taxon>
        <taxon>Autobranchia</taxon>
        <taxon>Heteroconchia</taxon>
        <taxon>Euheterodonta</taxon>
        <taxon>Imparidentia</taxon>
        <taxon>Neoheterodontei</taxon>
        <taxon>Myida</taxon>
        <taxon>Dreissenoidea</taxon>
        <taxon>Dreissenidae</taxon>
        <taxon>Dreissena</taxon>
    </lineage>
</organism>
<dbReference type="AlphaFoldDB" id="A0A9D4FTY9"/>
<keyword evidence="2" id="KW-1185">Reference proteome</keyword>
<evidence type="ECO:0000313" key="2">
    <source>
        <dbReference type="Proteomes" id="UP000828390"/>
    </source>
</evidence>
<proteinExistence type="predicted"/>
<comment type="caution">
    <text evidence="1">The sequence shown here is derived from an EMBL/GenBank/DDBJ whole genome shotgun (WGS) entry which is preliminary data.</text>
</comment>
<dbReference type="Proteomes" id="UP000828390">
    <property type="component" value="Unassembled WGS sequence"/>
</dbReference>